<protein>
    <submittedName>
        <fullName evidence="3">Tyrosine-type recombinase/integrase</fullName>
    </submittedName>
</protein>
<name>A0ABD5PZI9_9EURY</name>
<accession>A0ABD5PZI9</accession>
<feature type="domain" description="Tyr recombinase" evidence="2">
    <location>
        <begin position="13"/>
        <end position="210"/>
    </location>
</feature>
<dbReference type="InterPro" id="IPR050090">
    <property type="entry name" value="Tyrosine_recombinase_XerCD"/>
</dbReference>
<gene>
    <name evidence="3" type="ORF">ACFO9K_03520</name>
</gene>
<dbReference type="EMBL" id="JBHSHT010000001">
    <property type="protein sequence ID" value="MFC4823326.1"/>
    <property type="molecule type" value="Genomic_DNA"/>
</dbReference>
<keyword evidence="4" id="KW-1185">Reference proteome</keyword>
<evidence type="ECO:0000313" key="3">
    <source>
        <dbReference type="EMBL" id="MFC4823326.1"/>
    </source>
</evidence>
<dbReference type="Proteomes" id="UP001595945">
    <property type="component" value="Unassembled WGS sequence"/>
</dbReference>
<reference evidence="3 4" key="1">
    <citation type="journal article" date="2019" name="Int. J. Syst. Evol. Microbiol.">
        <title>The Global Catalogue of Microorganisms (GCM) 10K type strain sequencing project: providing services to taxonomists for standard genome sequencing and annotation.</title>
        <authorList>
            <consortium name="The Broad Institute Genomics Platform"/>
            <consortium name="The Broad Institute Genome Sequencing Center for Infectious Disease"/>
            <person name="Wu L."/>
            <person name="Ma J."/>
        </authorList>
    </citation>
    <scope>NUCLEOTIDE SEQUENCE [LARGE SCALE GENOMIC DNA]</scope>
    <source>
        <strain evidence="3 4">XZYJ18</strain>
    </source>
</reference>
<keyword evidence="1" id="KW-0233">DNA recombination</keyword>
<dbReference type="PANTHER" id="PTHR30349:SF81">
    <property type="entry name" value="TYROSINE RECOMBINASE XERC"/>
    <property type="match status" value="1"/>
</dbReference>
<evidence type="ECO:0000313" key="4">
    <source>
        <dbReference type="Proteomes" id="UP001595945"/>
    </source>
</evidence>
<sequence>MTATQKPGVDDTDVPTWLKPEQVDALLDVVHQASPSYLQLRDEALIMLAYDTGLRASEVVGLDVDHLHLDDTDPYVFVPAAIQKGGESYARDTPIELRSSLGTARVLRHYLRDRWKDTTALFPSRSSSRLTTDAFRNVVEKLSVEAEVEPYRTEDNVQVGPEHVSPHSLRHSLFYREFVEDERRLKEVSLRLRHRRLSTTEEFYANLIRV</sequence>
<dbReference type="GeneID" id="73045626"/>
<evidence type="ECO:0000256" key="1">
    <source>
        <dbReference type="ARBA" id="ARBA00023172"/>
    </source>
</evidence>
<comment type="caution">
    <text evidence="3">The sequence shown here is derived from an EMBL/GenBank/DDBJ whole genome shotgun (WGS) entry which is preliminary data.</text>
</comment>
<dbReference type="PANTHER" id="PTHR30349">
    <property type="entry name" value="PHAGE INTEGRASE-RELATED"/>
    <property type="match status" value="1"/>
</dbReference>
<dbReference type="PROSITE" id="PS51898">
    <property type="entry name" value="TYR_RECOMBINASE"/>
    <property type="match status" value="1"/>
</dbReference>
<dbReference type="Pfam" id="PF00589">
    <property type="entry name" value="Phage_integrase"/>
    <property type="match status" value="1"/>
</dbReference>
<proteinExistence type="predicted"/>
<dbReference type="GO" id="GO:0006310">
    <property type="term" value="P:DNA recombination"/>
    <property type="evidence" value="ECO:0007669"/>
    <property type="project" value="UniProtKB-KW"/>
</dbReference>
<organism evidence="3 4">
    <name type="scientific">Halorussus aquaticus</name>
    <dbReference type="NCBI Taxonomy" id="2953748"/>
    <lineage>
        <taxon>Archaea</taxon>
        <taxon>Methanobacteriati</taxon>
        <taxon>Methanobacteriota</taxon>
        <taxon>Stenosarchaea group</taxon>
        <taxon>Halobacteria</taxon>
        <taxon>Halobacteriales</taxon>
        <taxon>Haladaptataceae</taxon>
        <taxon>Halorussus</taxon>
    </lineage>
</organism>
<dbReference type="InterPro" id="IPR002104">
    <property type="entry name" value="Integrase_catalytic"/>
</dbReference>
<dbReference type="SUPFAM" id="SSF56349">
    <property type="entry name" value="DNA breaking-rejoining enzymes"/>
    <property type="match status" value="1"/>
</dbReference>
<dbReference type="InterPro" id="IPR013762">
    <property type="entry name" value="Integrase-like_cat_sf"/>
</dbReference>
<dbReference type="Gene3D" id="1.10.443.10">
    <property type="entry name" value="Intergrase catalytic core"/>
    <property type="match status" value="1"/>
</dbReference>
<dbReference type="AlphaFoldDB" id="A0ABD5PZI9"/>
<dbReference type="InterPro" id="IPR011010">
    <property type="entry name" value="DNA_brk_join_enz"/>
</dbReference>
<evidence type="ECO:0000259" key="2">
    <source>
        <dbReference type="PROSITE" id="PS51898"/>
    </source>
</evidence>
<dbReference type="RefSeq" id="WP_254267193.1">
    <property type="nucleotide sequence ID" value="NZ_CP100400.1"/>
</dbReference>